<name>A0ABS7TWU8_9BACT</name>
<dbReference type="InterPro" id="IPR027417">
    <property type="entry name" value="P-loop_NTPase"/>
</dbReference>
<evidence type="ECO:0000313" key="1">
    <source>
        <dbReference type="EMBL" id="MBZ5712684.1"/>
    </source>
</evidence>
<proteinExistence type="predicted"/>
<reference evidence="1" key="1">
    <citation type="submission" date="2021-08" db="EMBL/GenBank/DDBJ databases">
        <authorList>
            <person name="Stevens D.C."/>
        </authorList>
    </citation>
    <scope>NUCLEOTIDE SEQUENCE</scope>
    <source>
        <strain evidence="1">DSM 53165</strain>
    </source>
</reference>
<evidence type="ECO:0000313" key="2">
    <source>
        <dbReference type="Proteomes" id="UP001139031"/>
    </source>
</evidence>
<protein>
    <recommendedName>
        <fullName evidence="3">Orc1-like AAA ATPase domain-containing protein</fullName>
    </recommendedName>
</protein>
<organism evidence="1 2">
    <name type="scientific">Nannocystis pusilla</name>
    <dbReference type="NCBI Taxonomy" id="889268"/>
    <lineage>
        <taxon>Bacteria</taxon>
        <taxon>Pseudomonadati</taxon>
        <taxon>Myxococcota</taxon>
        <taxon>Polyangia</taxon>
        <taxon>Nannocystales</taxon>
        <taxon>Nannocystaceae</taxon>
        <taxon>Nannocystis</taxon>
    </lineage>
</organism>
<dbReference type="Proteomes" id="UP001139031">
    <property type="component" value="Unassembled WGS sequence"/>
</dbReference>
<sequence length="451" mass="50346">MPSDADNFLVDEIPIPAKSRRDMKAACDLQFELKGKDLERLRVDLADVRGGRVLDQIEGDIRDARRAAYRTVLFSGHVGSGKTTELRWLTHELEKEKEGRCFHVLWVDALEYLDINSVQLPEFLVAVFNAIAEDPLLRPLLGPSKTAKKLWASVRGWLKSIDVDLDLEIPVGVAKLKAKVKTEFGLQKRMRETLRERVTELMTDLSDLLIDLRAGLARGGIDDLVIVADNLEKIVFAELDHQSAKNTHDLFFIEQLPTVQRLGAHIILTVPVSLHFAHARLRQVFLNPTVKVLPMVPVHQARVPTKPHERGITVLKSLLSKRVDTAILFADDAAFARAIELSGGVIRDLFRIVLESLSLKPAMGLTVADIEAGVRDIVSSYERMLQGKPYLPGLHEIAACSCFPVGFDEAARNALLHSMVVLEYNGETWYDVHPLARRTRAYRSAAPAATS</sequence>
<comment type="caution">
    <text evidence="1">The sequence shown here is derived from an EMBL/GenBank/DDBJ whole genome shotgun (WGS) entry which is preliminary data.</text>
</comment>
<accession>A0ABS7TWU8</accession>
<dbReference type="SUPFAM" id="SSF52540">
    <property type="entry name" value="P-loop containing nucleoside triphosphate hydrolases"/>
    <property type="match status" value="1"/>
</dbReference>
<gene>
    <name evidence="1" type="ORF">K7C98_25870</name>
</gene>
<dbReference type="RefSeq" id="WP_224194440.1">
    <property type="nucleotide sequence ID" value="NZ_JAIRAU010000034.1"/>
</dbReference>
<keyword evidence="2" id="KW-1185">Reference proteome</keyword>
<dbReference type="EMBL" id="JAIRAU010000034">
    <property type="protein sequence ID" value="MBZ5712684.1"/>
    <property type="molecule type" value="Genomic_DNA"/>
</dbReference>
<evidence type="ECO:0008006" key="3">
    <source>
        <dbReference type="Google" id="ProtNLM"/>
    </source>
</evidence>